<accession>A0A9P0N780</accession>
<organism evidence="1 2">
    <name type="scientific">Spodoptera littoralis</name>
    <name type="common">Egyptian cotton leafworm</name>
    <dbReference type="NCBI Taxonomy" id="7109"/>
    <lineage>
        <taxon>Eukaryota</taxon>
        <taxon>Metazoa</taxon>
        <taxon>Ecdysozoa</taxon>
        <taxon>Arthropoda</taxon>
        <taxon>Hexapoda</taxon>
        <taxon>Insecta</taxon>
        <taxon>Pterygota</taxon>
        <taxon>Neoptera</taxon>
        <taxon>Endopterygota</taxon>
        <taxon>Lepidoptera</taxon>
        <taxon>Glossata</taxon>
        <taxon>Ditrysia</taxon>
        <taxon>Noctuoidea</taxon>
        <taxon>Noctuidae</taxon>
        <taxon>Amphipyrinae</taxon>
        <taxon>Spodoptera</taxon>
    </lineage>
</organism>
<protein>
    <submittedName>
        <fullName evidence="1">Uncharacterized protein</fullName>
    </submittedName>
</protein>
<evidence type="ECO:0000313" key="2">
    <source>
        <dbReference type="Proteomes" id="UP001153321"/>
    </source>
</evidence>
<dbReference type="Proteomes" id="UP001153321">
    <property type="component" value="Chromosome Z"/>
</dbReference>
<keyword evidence="2" id="KW-1185">Reference proteome</keyword>
<dbReference type="EMBL" id="LR824562">
    <property type="protein sequence ID" value="CAH1647650.1"/>
    <property type="molecule type" value="Genomic_DNA"/>
</dbReference>
<name>A0A9P0N780_SPOLI</name>
<gene>
    <name evidence="1" type="ORF">SPLIT_LOCUS12997</name>
</gene>
<proteinExistence type="predicted"/>
<sequence length="104" mass="12377">MITQIVQLNNKTYHDRTEQYDGRDVNTRTIKRYGIVQCPNFCITFSIQENTIKLTKTKLQRKRSTNVTYKLKLISLLLTLQQLLLYQKYLSIILGRSSPPYHRR</sequence>
<dbReference type="AlphaFoldDB" id="A0A9P0N780"/>
<reference evidence="1" key="1">
    <citation type="submission" date="2022-02" db="EMBL/GenBank/DDBJ databases">
        <authorList>
            <person name="King R."/>
        </authorList>
    </citation>
    <scope>NUCLEOTIDE SEQUENCE</scope>
</reference>
<evidence type="ECO:0000313" key="1">
    <source>
        <dbReference type="EMBL" id="CAH1647650.1"/>
    </source>
</evidence>